<dbReference type="Proteomes" id="UP000182360">
    <property type="component" value="Unassembled WGS sequence"/>
</dbReference>
<dbReference type="RefSeq" id="WP_074642041.1">
    <property type="nucleotide sequence ID" value="NZ_FOFU01000003.1"/>
</dbReference>
<protein>
    <recommendedName>
        <fullName evidence="4">Lipoprotein</fullName>
    </recommendedName>
</protein>
<gene>
    <name evidence="2" type="ORF">SAMN04487977_10331</name>
</gene>
<evidence type="ECO:0000313" key="3">
    <source>
        <dbReference type="Proteomes" id="UP000182360"/>
    </source>
</evidence>
<organism evidence="2 3">
    <name type="scientific">Treponema bryantii</name>
    <dbReference type="NCBI Taxonomy" id="163"/>
    <lineage>
        <taxon>Bacteria</taxon>
        <taxon>Pseudomonadati</taxon>
        <taxon>Spirochaetota</taxon>
        <taxon>Spirochaetia</taxon>
        <taxon>Spirochaetales</taxon>
        <taxon>Treponemataceae</taxon>
        <taxon>Treponema</taxon>
    </lineage>
</organism>
<dbReference type="PROSITE" id="PS51257">
    <property type="entry name" value="PROKAR_LIPOPROTEIN"/>
    <property type="match status" value="1"/>
</dbReference>
<evidence type="ECO:0008006" key="4">
    <source>
        <dbReference type="Google" id="ProtNLM"/>
    </source>
</evidence>
<accession>A0A1H9E5Y4</accession>
<name>A0A1H9E5Y4_9SPIR</name>
<dbReference type="AlphaFoldDB" id="A0A1H9E5Y4"/>
<proteinExistence type="predicted"/>
<sequence>MKKLTILSVLFITFALFFTGCNHTISTPPQSNDFNAQLPARIGTDEFTGKSITRISNYAHGKYVFNDDNTVDYYSYQNDNYLKSIKLEYSYNSEDKILYLAYRGFYRNNILITKIEDYLSNIIHPTDGYTYTEEYINLFRGLYRLYAKQIIKYYYAFSNNDNNCSLPPTLGTSLDTSSSFEYYGSTTVLNNNQGDSLTLDFPIIYFNSHYYAFQANYSVSSMSPSSYNYNQAYLTNITESTADLYFTNQNETTSTTIEVFGKAKIHYTITKISDTEGSATIHLSDFDNGLKEYYRNFFISTLVEDYSDMLFDYLQKDISIDFQNTPEEYTVQTNQE</sequence>
<feature type="chain" id="PRO_5010354270" description="Lipoprotein" evidence="1">
    <location>
        <begin position="25"/>
        <end position="336"/>
    </location>
</feature>
<dbReference type="EMBL" id="FOFU01000003">
    <property type="protein sequence ID" value="SEQ21035.1"/>
    <property type="molecule type" value="Genomic_DNA"/>
</dbReference>
<feature type="signal peptide" evidence="1">
    <location>
        <begin position="1"/>
        <end position="24"/>
    </location>
</feature>
<reference evidence="2 3" key="1">
    <citation type="submission" date="2016-10" db="EMBL/GenBank/DDBJ databases">
        <authorList>
            <person name="de Groot N.N."/>
        </authorList>
    </citation>
    <scope>NUCLEOTIDE SEQUENCE [LARGE SCALE GENOMIC DNA]</scope>
    <source>
        <strain evidence="2 3">B25</strain>
    </source>
</reference>
<evidence type="ECO:0000313" key="2">
    <source>
        <dbReference type="EMBL" id="SEQ21035.1"/>
    </source>
</evidence>
<keyword evidence="3" id="KW-1185">Reference proteome</keyword>
<keyword evidence="1" id="KW-0732">Signal</keyword>
<evidence type="ECO:0000256" key="1">
    <source>
        <dbReference type="SAM" id="SignalP"/>
    </source>
</evidence>